<dbReference type="Proteomes" id="UP000284375">
    <property type="component" value="Unassembled WGS sequence"/>
</dbReference>
<comment type="caution">
    <text evidence="3">The sequence shown here is derived from an EMBL/GenBank/DDBJ whole genome shotgun (WGS) entry which is preliminary data.</text>
</comment>
<keyword evidence="2" id="KW-1133">Transmembrane helix</keyword>
<proteinExistence type="predicted"/>
<evidence type="ECO:0000313" key="3">
    <source>
        <dbReference type="EMBL" id="ROV90839.1"/>
    </source>
</evidence>
<keyword evidence="2" id="KW-0812">Transmembrane</keyword>
<protein>
    <submittedName>
        <fullName evidence="3">Uncharacterized protein</fullName>
    </submittedName>
</protein>
<dbReference type="EMBL" id="LJZO01000047">
    <property type="protein sequence ID" value="ROV90839.1"/>
    <property type="molecule type" value="Genomic_DNA"/>
</dbReference>
<evidence type="ECO:0000256" key="2">
    <source>
        <dbReference type="SAM" id="Phobius"/>
    </source>
</evidence>
<accession>A0A423VIU0</accession>
<keyword evidence="2" id="KW-0472">Membrane</keyword>
<evidence type="ECO:0000256" key="1">
    <source>
        <dbReference type="SAM" id="MobiDB-lite"/>
    </source>
</evidence>
<dbReference type="STRING" id="252740.A0A423VIU0"/>
<sequence length="303" mass="33364">MLIASGDSSSTPKPGLGGVFAAVLRSISPTADIRGIHKRSDDNRTTVIILSTVLPVFGGLLIAGALFACFRCRRRRTQLFSRGISPIDDDEIATWKGNRQEKELENGAGSAVVADHHDHQKHESVDSTRKPASVIVYSNSRQSEERSPRLQNYYGKRSLDGRKMSFDKEVPSTPILARAPNAREGLTDDTVPGDDPFVQSPRRHMSRLSKMPPTIQQPRQAHARTKSARSSFSLRSFGDHFKGYDSDVELTPRTSQDCQDGPSRHRPARVLASSHSNEWPGPRGLVPAPLTIVRKEDIGRAIG</sequence>
<reference evidence="3 4" key="1">
    <citation type="submission" date="2015-09" db="EMBL/GenBank/DDBJ databases">
        <title>Host preference determinants of Valsa canker pathogens revealed by comparative genomics.</title>
        <authorList>
            <person name="Yin Z."/>
            <person name="Huang L."/>
        </authorList>
    </citation>
    <scope>NUCLEOTIDE SEQUENCE [LARGE SCALE GENOMIC DNA]</scope>
    <source>
        <strain evidence="3 4">YSFL</strain>
    </source>
</reference>
<gene>
    <name evidence="3" type="ORF">VSDG_08004</name>
</gene>
<evidence type="ECO:0000313" key="4">
    <source>
        <dbReference type="Proteomes" id="UP000284375"/>
    </source>
</evidence>
<dbReference type="OrthoDB" id="4120617at2759"/>
<keyword evidence="4" id="KW-1185">Reference proteome</keyword>
<dbReference type="AlphaFoldDB" id="A0A423VIU0"/>
<feature type="region of interest" description="Disordered" evidence="1">
    <location>
        <begin position="199"/>
        <end position="287"/>
    </location>
</feature>
<organism evidence="3 4">
    <name type="scientific">Cytospora chrysosperma</name>
    <name type="common">Cytospora canker fungus</name>
    <name type="synonym">Sphaeria chrysosperma</name>
    <dbReference type="NCBI Taxonomy" id="252740"/>
    <lineage>
        <taxon>Eukaryota</taxon>
        <taxon>Fungi</taxon>
        <taxon>Dikarya</taxon>
        <taxon>Ascomycota</taxon>
        <taxon>Pezizomycotina</taxon>
        <taxon>Sordariomycetes</taxon>
        <taxon>Sordariomycetidae</taxon>
        <taxon>Diaporthales</taxon>
        <taxon>Cytosporaceae</taxon>
        <taxon>Cytospora</taxon>
    </lineage>
</organism>
<feature type="transmembrane region" description="Helical" evidence="2">
    <location>
        <begin position="47"/>
        <end position="70"/>
    </location>
</feature>
<name>A0A423VIU0_CYTCH</name>